<dbReference type="STRING" id="684065.SAMN05421738_11659"/>
<evidence type="ECO:0000313" key="1">
    <source>
        <dbReference type="EMBL" id="SFN60702.1"/>
    </source>
</evidence>
<dbReference type="Proteomes" id="UP000199149">
    <property type="component" value="Unassembled WGS sequence"/>
</dbReference>
<evidence type="ECO:0000313" key="2">
    <source>
        <dbReference type="Proteomes" id="UP000199149"/>
    </source>
</evidence>
<sequence>MRNNIFLLFIAIVLVSCNSDPSSKWAGKWNYSSYSAKDIRVLYAYFNIKKSGEIDEYLMPLIGVDYLMVNDGKATNLSGLEYVSGNFTADDKYISINGEKIYEIIEYKRSTVKLKPLKLQFNLDKNPENDITLTFERDKLYKIDSLDYTAPKYNKWRKLAVDKEDSQVIINRLAQQVEYARVYFEKESKLRNQVKTIGVELPFQFYGNGIALEKYNPTQKWINYYYDFDDQQIAYDYLAQAFKETVRKDFKSKDILDYDRQVLKSIEDYLKSVKVATTE</sequence>
<organism evidence="1 2">
    <name type="scientific">Algoriella xinjiangensis</name>
    <dbReference type="NCBI Taxonomy" id="684065"/>
    <lineage>
        <taxon>Bacteria</taxon>
        <taxon>Pseudomonadati</taxon>
        <taxon>Bacteroidota</taxon>
        <taxon>Flavobacteriia</taxon>
        <taxon>Flavobacteriales</taxon>
        <taxon>Weeksellaceae</taxon>
        <taxon>Algoriella</taxon>
    </lineage>
</organism>
<keyword evidence="2" id="KW-1185">Reference proteome</keyword>
<dbReference type="PROSITE" id="PS51257">
    <property type="entry name" value="PROKAR_LIPOPROTEIN"/>
    <property type="match status" value="1"/>
</dbReference>
<name>A0A1I5AE61_9FLAO</name>
<protein>
    <recommendedName>
        <fullName evidence="3">Lipoprotein</fullName>
    </recommendedName>
</protein>
<evidence type="ECO:0008006" key="3">
    <source>
        <dbReference type="Google" id="ProtNLM"/>
    </source>
</evidence>
<dbReference type="OrthoDB" id="1267442at2"/>
<accession>A0A1I5AE61</accession>
<proteinExistence type="predicted"/>
<dbReference type="EMBL" id="FOUZ01000016">
    <property type="protein sequence ID" value="SFN60702.1"/>
    <property type="molecule type" value="Genomic_DNA"/>
</dbReference>
<dbReference type="AlphaFoldDB" id="A0A1I5AE61"/>
<dbReference type="RefSeq" id="WP_092909854.1">
    <property type="nucleotide sequence ID" value="NZ_FOUZ01000016.1"/>
</dbReference>
<gene>
    <name evidence="1" type="ORF">SAMN05421738_11659</name>
</gene>
<reference evidence="2" key="1">
    <citation type="submission" date="2016-10" db="EMBL/GenBank/DDBJ databases">
        <authorList>
            <person name="Varghese N."/>
            <person name="Submissions S."/>
        </authorList>
    </citation>
    <scope>NUCLEOTIDE SEQUENCE [LARGE SCALE GENOMIC DNA]</scope>
    <source>
        <strain evidence="2">XJ109</strain>
    </source>
</reference>